<dbReference type="EC" id="2.3.2.26" evidence="2"/>
<dbReference type="SUPFAM" id="SSF56204">
    <property type="entry name" value="Hect, E3 ligase catalytic domain"/>
    <property type="match status" value="1"/>
</dbReference>
<dbReference type="InterPro" id="IPR032353">
    <property type="entry name" value="AZUL"/>
</dbReference>
<dbReference type="PROSITE" id="PS50237">
    <property type="entry name" value="HECT"/>
    <property type="match status" value="1"/>
</dbReference>
<keyword evidence="4 5" id="KW-0833">Ubl conjugation pathway</keyword>
<evidence type="ECO:0000313" key="7">
    <source>
        <dbReference type="EMBL" id="GAO47526.1"/>
    </source>
</evidence>
<dbReference type="GO" id="GO:0061630">
    <property type="term" value="F:ubiquitin protein ligase activity"/>
    <property type="evidence" value="ECO:0007669"/>
    <property type="project" value="UniProtKB-EC"/>
</dbReference>
<evidence type="ECO:0000256" key="2">
    <source>
        <dbReference type="ARBA" id="ARBA00012485"/>
    </source>
</evidence>
<evidence type="ECO:0000256" key="1">
    <source>
        <dbReference type="ARBA" id="ARBA00000885"/>
    </source>
</evidence>
<organism evidence="7 8">
    <name type="scientific">Saitoella complicata (strain BCRC 22490 / CBS 7301 / JCM 7358 / NBRC 10748 / NRRL Y-17804)</name>
    <dbReference type="NCBI Taxonomy" id="698492"/>
    <lineage>
        <taxon>Eukaryota</taxon>
        <taxon>Fungi</taxon>
        <taxon>Dikarya</taxon>
        <taxon>Ascomycota</taxon>
        <taxon>Taphrinomycotina</taxon>
        <taxon>Taphrinomycotina incertae sedis</taxon>
        <taxon>Saitoella</taxon>
    </lineage>
</organism>
<keyword evidence="8" id="KW-1185">Reference proteome</keyword>
<evidence type="ECO:0000256" key="3">
    <source>
        <dbReference type="ARBA" id="ARBA00022679"/>
    </source>
</evidence>
<proteinExistence type="predicted"/>
<dbReference type="STRING" id="698492.A0A0E9NCV1"/>
<dbReference type="Pfam" id="PF00632">
    <property type="entry name" value="HECT"/>
    <property type="match status" value="1"/>
</dbReference>
<evidence type="ECO:0000256" key="5">
    <source>
        <dbReference type="PROSITE-ProRule" id="PRU00104"/>
    </source>
</evidence>
<evidence type="ECO:0000259" key="6">
    <source>
        <dbReference type="PROSITE" id="PS50237"/>
    </source>
</evidence>
<dbReference type="Gene3D" id="3.30.2160.10">
    <property type="entry name" value="Hect, E3 ligase catalytic domain"/>
    <property type="match status" value="1"/>
</dbReference>
<evidence type="ECO:0000313" key="8">
    <source>
        <dbReference type="Proteomes" id="UP000033140"/>
    </source>
</evidence>
<dbReference type="RefSeq" id="XP_019023692.1">
    <property type="nucleotide sequence ID" value="XM_019171883.1"/>
</dbReference>
<dbReference type="PANTHER" id="PTHR45700">
    <property type="entry name" value="UBIQUITIN-PROTEIN LIGASE E3C"/>
    <property type="match status" value="1"/>
</dbReference>
<comment type="caution">
    <text evidence="7">The sequence shown here is derived from an EMBL/GenBank/DDBJ whole genome shotgun (WGS) entry which is preliminary data.</text>
</comment>
<reference evidence="7 8" key="3">
    <citation type="journal article" date="2015" name="Genome Announc.">
        <title>Draft Genome Sequence of the Archiascomycetous Yeast Saitoella complicata.</title>
        <authorList>
            <person name="Yamauchi K."/>
            <person name="Kondo S."/>
            <person name="Hamamoto M."/>
            <person name="Takahashi Y."/>
            <person name="Ogura Y."/>
            <person name="Hayashi T."/>
            <person name="Nishida H."/>
        </authorList>
    </citation>
    <scope>NUCLEOTIDE SEQUENCE [LARGE SCALE GENOMIC DNA]</scope>
    <source>
        <strain evidence="7 8">NRRL Y-17804</strain>
    </source>
</reference>
<keyword evidence="3" id="KW-0808">Transferase</keyword>
<accession>A0A0E9NCV1</accession>
<dbReference type="GO" id="GO:0000209">
    <property type="term" value="P:protein polyubiquitination"/>
    <property type="evidence" value="ECO:0007669"/>
    <property type="project" value="InterPro"/>
</dbReference>
<dbReference type="Gene3D" id="3.30.2410.10">
    <property type="entry name" value="Hect, E3 ligase catalytic domain"/>
    <property type="match status" value="1"/>
</dbReference>
<dbReference type="EMBL" id="BACD03000009">
    <property type="protein sequence ID" value="GAO47526.1"/>
    <property type="molecule type" value="Genomic_DNA"/>
</dbReference>
<dbReference type="FunFam" id="3.30.2410.10:FF:000003">
    <property type="entry name" value="probable E3 ubiquitin-protein ligase HERC4 isoform X1"/>
    <property type="match status" value="1"/>
</dbReference>
<dbReference type="InterPro" id="IPR042556">
    <property type="entry name" value="AZUL_sf"/>
</dbReference>
<protein>
    <recommendedName>
        <fullName evidence="2">HECT-type E3 ubiquitin transferase</fullName>
        <ecNumber evidence="2">2.3.2.26</ecNumber>
    </recommendedName>
</protein>
<dbReference type="CDD" id="cd00078">
    <property type="entry name" value="HECTc"/>
    <property type="match status" value="1"/>
</dbReference>
<dbReference type="InterPro" id="IPR035983">
    <property type="entry name" value="Hect_E3_ubiquitin_ligase"/>
</dbReference>
<dbReference type="InterPro" id="IPR000569">
    <property type="entry name" value="HECT_dom"/>
</dbReference>
<dbReference type="Pfam" id="PF16558">
    <property type="entry name" value="AZUL"/>
    <property type="match status" value="1"/>
</dbReference>
<dbReference type="Gene3D" id="6.10.130.10">
    <property type="entry name" value="Ubiquitin-protein ligase E3A, N-terminal zinc-binding domain (AZUL)"/>
    <property type="match status" value="1"/>
</dbReference>
<dbReference type="Proteomes" id="UP000033140">
    <property type="component" value="Unassembled WGS sequence"/>
</dbReference>
<dbReference type="OrthoDB" id="5981550at2759"/>
<sequence>MPPPTNVTRPSYDDARWNPDLHAQLRRTPATEGAATRKALNSLVRRYMYQILTGCGRERCETPMCATARKGKRKFSHISAKLLASELTCSSTSYLCPGLPADADFGPVDDVQPELSTKSLIHRIYQTSSLATVGLSKDPTPSEQPELLTFDCIYADIVEHLSRTTTTTGDPTLMHDTFIAVFSSAERLAKSFGSWTPRMGYLLDLDLSEVLGAWYCIEQGGAGLKRGVIGALTRVLTTPFPSTMSAKERAKVLVIALYTVTAHQDPCVVDADPYYAIPAIRALLNIDPPEEVKQYFAKRTKEEDITRGLELLCKTITERVSQDWETVRGIGEEGCWGGIKWLEMMYEADKQRMEPMAKEEWFHLPEKILKESSYLETIKPWLESTDKSPKNILNYPFLLSFSTRVSLLRASSFGSMLALEQSIGVNAAVVAQLSRHFTRALTPRSSESCHILDIRRTHLVHDAFAGISGRKTWELKRPLRVRFVGGGEDGVDQGGLQKEFFASLCHVVFDEDYGLFVTDADSQLVWFNPAARDEVRTYELVGMLVGMAVYNGVILPLSFPKMMYKKILGEEISLTDFAEWCPGVMRGMLTMLEWEDGDVEEVFSLSYDYSWKHWDGSVNTVCMKEGHEPGTIPVTNANRADYAYDYLAYTVHKSIERQWEAFSRGLAVCTNARMFTLFSPTELQSVFQGEQDLNIDEWRAITQYTDGYSPTHRTIRAFWSIVSALPPRLQRQLLVFVTASDRLPPGGMGKLTFVIQRNGPDSDRLPSAQTCFCRLLLPEYEGRRKLKKMLMTAVEFGQEGFGLV</sequence>
<dbReference type="Gene3D" id="3.90.1750.10">
    <property type="entry name" value="Hect, E3 ligase catalytic domains"/>
    <property type="match status" value="1"/>
</dbReference>
<reference evidence="7 8" key="1">
    <citation type="journal article" date="2011" name="J. Gen. Appl. Microbiol.">
        <title>Draft genome sequencing of the enigmatic yeast Saitoella complicata.</title>
        <authorList>
            <person name="Nishida H."/>
            <person name="Hamamoto M."/>
            <person name="Sugiyama J."/>
        </authorList>
    </citation>
    <scope>NUCLEOTIDE SEQUENCE [LARGE SCALE GENOMIC DNA]</scope>
    <source>
        <strain evidence="7 8">NRRL Y-17804</strain>
    </source>
</reference>
<dbReference type="InterPro" id="IPR044611">
    <property type="entry name" value="E3A/B/C-like"/>
</dbReference>
<evidence type="ECO:0000256" key="4">
    <source>
        <dbReference type="ARBA" id="ARBA00022786"/>
    </source>
</evidence>
<dbReference type="AlphaFoldDB" id="A0A0E9NCV1"/>
<dbReference type="SMART" id="SM00119">
    <property type="entry name" value="HECTc"/>
    <property type="match status" value="1"/>
</dbReference>
<comment type="catalytic activity">
    <reaction evidence="1">
        <text>S-ubiquitinyl-[E2 ubiquitin-conjugating enzyme]-L-cysteine + [acceptor protein]-L-lysine = [E2 ubiquitin-conjugating enzyme]-L-cysteine + N(6)-ubiquitinyl-[acceptor protein]-L-lysine.</text>
        <dbReference type="EC" id="2.3.2.26"/>
    </reaction>
</comment>
<name>A0A0E9NCV1_SAICN</name>
<gene>
    <name evidence="7" type="ORF">G7K_1731-t1</name>
</gene>
<feature type="domain" description="HECT" evidence="6">
    <location>
        <begin position="471"/>
        <end position="804"/>
    </location>
</feature>
<reference evidence="7 8" key="2">
    <citation type="journal article" date="2014" name="J. Gen. Appl. Microbiol.">
        <title>The early diverging ascomycetous budding yeast Saitoella complicata has three histone deacetylases belonging to the Clr6, Hos2, and Rpd3 lineages.</title>
        <authorList>
            <person name="Nishida H."/>
            <person name="Matsumoto T."/>
            <person name="Kondo S."/>
            <person name="Hamamoto M."/>
            <person name="Yoshikawa H."/>
        </authorList>
    </citation>
    <scope>NUCLEOTIDE SEQUENCE [LARGE SCALE GENOMIC DNA]</scope>
    <source>
        <strain evidence="7 8">NRRL Y-17804</strain>
    </source>
</reference>
<feature type="active site" description="Glycyl thioester intermediate" evidence="5">
    <location>
        <position position="771"/>
    </location>
</feature>